<dbReference type="InterPro" id="IPR050452">
    <property type="entry name" value="Metacaspase"/>
</dbReference>
<dbReference type="Proteomes" id="UP001479436">
    <property type="component" value="Unassembled WGS sequence"/>
</dbReference>
<proteinExistence type="inferred from homology"/>
<accession>A0ABR2W6K5</accession>
<gene>
    <name evidence="6" type="primary">MCA1_1</name>
    <name evidence="6" type="ORF">K7432_003240</name>
</gene>
<evidence type="ECO:0000256" key="2">
    <source>
        <dbReference type="ARBA" id="ARBA00022703"/>
    </source>
</evidence>
<keyword evidence="3" id="KW-0378">Hydrolase</keyword>
<evidence type="ECO:0000313" key="7">
    <source>
        <dbReference type="Proteomes" id="UP001479436"/>
    </source>
</evidence>
<evidence type="ECO:0000256" key="1">
    <source>
        <dbReference type="ARBA" id="ARBA00009005"/>
    </source>
</evidence>
<protein>
    <submittedName>
        <fullName evidence="6">Ca(2+)-dependent cysteine protease</fullName>
    </submittedName>
</protein>
<dbReference type="GO" id="GO:0008233">
    <property type="term" value="F:peptidase activity"/>
    <property type="evidence" value="ECO:0007669"/>
    <property type="project" value="UniProtKB-KW"/>
</dbReference>
<name>A0ABR2W6K5_9FUNG</name>
<keyword evidence="7" id="KW-1185">Reference proteome</keyword>
<dbReference type="InterPro" id="IPR011600">
    <property type="entry name" value="Pept_C14_caspase"/>
</dbReference>
<evidence type="ECO:0000259" key="5">
    <source>
        <dbReference type="Pfam" id="PF00656"/>
    </source>
</evidence>
<dbReference type="Pfam" id="PF00656">
    <property type="entry name" value="Peptidase_C14"/>
    <property type="match status" value="1"/>
</dbReference>
<comment type="similarity">
    <text evidence="1">Belongs to the peptidase C14B family.</text>
</comment>
<organism evidence="6 7">
    <name type="scientific">Basidiobolus ranarum</name>
    <dbReference type="NCBI Taxonomy" id="34480"/>
    <lineage>
        <taxon>Eukaryota</taxon>
        <taxon>Fungi</taxon>
        <taxon>Fungi incertae sedis</taxon>
        <taxon>Zoopagomycota</taxon>
        <taxon>Entomophthoromycotina</taxon>
        <taxon>Basidiobolomycetes</taxon>
        <taxon>Basidiobolales</taxon>
        <taxon>Basidiobolaceae</taxon>
        <taxon>Basidiobolus</taxon>
    </lineage>
</organism>
<reference evidence="6 7" key="1">
    <citation type="submission" date="2023-04" db="EMBL/GenBank/DDBJ databases">
        <title>Genome of Basidiobolus ranarum AG-B5.</title>
        <authorList>
            <person name="Stajich J.E."/>
            <person name="Carter-House D."/>
            <person name="Gryganskyi A."/>
        </authorList>
    </citation>
    <scope>NUCLEOTIDE SEQUENCE [LARGE SCALE GENOMIC DNA]</scope>
    <source>
        <strain evidence="6 7">AG-B5</strain>
    </source>
</reference>
<dbReference type="EMBL" id="JASJQH010006972">
    <property type="protein sequence ID" value="KAK9721647.1"/>
    <property type="molecule type" value="Genomic_DNA"/>
</dbReference>
<evidence type="ECO:0000256" key="4">
    <source>
        <dbReference type="SAM" id="MobiDB-lite"/>
    </source>
</evidence>
<keyword evidence="3" id="KW-0788">Thiol protease</keyword>
<dbReference type="InterPro" id="IPR029030">
    <property type="entry name" value="Caspase-like_dom_sf"/>
</dbReference>
<dbReference type="GO" id="GO:0006508">
    <property type="term" value="P:proteolysis"/>
    <property type="evidence" value="ECO:0007669"/>
    <property type="project" value="UniProtKB-KW"/>
</dbReference>
<feature type="region of interest" description="Disordered" evidence="4">
    <location>
        <begin position="21"/>
        <end position="135"/>
    </location>
</feature>
<evidence type="ECO:0000313" key="6">
    <source>
        <dbReference type="EMBL" id="KAK9721647.1"/>
    </source>
</evidence>
<feature type="compositionally biased region" description="Pro residues" evidence="4">
    <location>
        <begin position="28"/>
        <end position="41"/>
    </location>
</feature>
<comment type="caution">
    <text evidence="6">The sequence shown here is derived from an EMBL/GenBank/DDBJ whole genome shotgun (WGS) entry which is preliminary data.</text>
</comment>
<dbReference type="PANTHER" id="PTHR48104:SF30">
    <property type="entry name" value="METACASPASE-1"/>
    <property type="match status" value="1"/>
</dbReference>
<feature type="compositionally biased region" description="Pro residues" evidence="4">
    <location>
        <begin position="48"/>
        <end position="65"/>
    </location>
</feature>
<keyword evidence="6" id="KW-0645">Protease</keyword>
<dbReference type="Gene3D" id="3.40.50.12660">
    <property type="match status" value="1"/>
</dbReference>
<dbReference type="SUPFAM" id="SSF52129">
    <property type="entry name" value="Caspase-like"/>
    <property type="match status" value="1"/>
</dbReference>
<feature type="compositionally biased region" description="Pro residues" evidence="4">
    <location>
        <begin position="81"/>
        <end position="91"/>
    </location>
</feature>
<dbReference type="PANTHER" id="PTHR48104">
    <property type="entry name" value="METACASPASE-4"/>
    <property type="match status" value="1"/>
</dbReference>
<keyword evidence="2" id="KW-0053">Apoptosis</keyword>
<evidence type="ECO:0000256" key="3">
    <source>
        <dbReference type="ARBA" id="ARBA00022807"/>
    </source>
</evidence>
<sequence>MAVIHHPHNNNSHPMVVVIPPQQQFNSYPPPGGQPGYPPPSIQFSGYPPGPNGGPSYEEPPPPYSPVNGGNTRQHMNNPVNLPPPPPPPSNPYGAPLQPSSMNPYGQPPPTGQYSNSVPPSAAPGGYQNGARPPNTFNPMVSQCSGRRKALLIGINYFGTSAELRGCINDVRNIQKFLSEQYGYRSEDTVVLTDDQKDPKFQPTRANITNGMHWLVNGAQPNDSYFLHFSGHGGQTKDLDGDELDGTDETILPVDYKRAGQIVDDEINAILVRRLPPGVRLTAVFDSCHSGTAMDLPYVYSSQGKLKEMNPMALAGQSLQRAMLDPFAAVSMLGNVLGGKNKAKQNQQTKSSVADVIMFSGCKDSQYSADTSQAGFGNTGAMSYAFITALTRSKNMTYLQLLQALRQIMIEKGYKQQPSMSSGRPIDINAIFIM</sequence>
<feature type="domain" description="Peptidase C14 caspase" evidence="5">
    <location>
        <begin position="147"/>
        <end position="422"/>
    </location>
</feature>